<protein>
    <submittedName>
        <fullName evidence="2">Uncharacterized protein</fullName>
    </submittedName>
</protein>
<gene>
    <name evidence="2" type="ORF">NTJ_05748</name>
</gene>
<reference evidence="2 3" key="1">
    <citation type="submission" date="2023-09" db="EMBL/GenBank/DDBJ databases">
        <title>Nesidiocoris tenuis whole genome shotgun sequence.</title>
        <authorList>
            <person name="Shibata T."/>
            <person name="Shimoda M."/>
            <person name="Kobayashi T."/>
            <person name="Uehara T."/>
        </authorList>
    </citation>
    <scope>NUCLEOTIDE SEQUENCE [LARGE SCALE GENOMIC DNA]</scope>
    <source>
        <strain evidence="2 3">Japan</strain>
    </source>
</reference>
<evidence type="ECO:0000313" key="2">
    <source>
        <dbReference type="EMBL" id="BES92939.1"/>
    </source>
</evidence>
<proteinExistence type="predicted"/>
<dbReference type="Proteomes" id="UP001307889">
    <property type="component" value="Chromosome 4"/>
</dbReference>
<feature type="compositionally biased region" description="Basic and acidic residues" evidence="1">
    <location>
        <begin position="74"/>
        <end position="88"/>
    </location>
</feature>
<organism evidence="2 3">
    <name type="scientific">Nesidiocoris tenuis</name>
    <dbReference type="NCBI Taxonomy" id="355587"/>
    <lineage>
        <taxon>Eukaryota</taxon>
        <taxon>Metazoa</taxon>
        <taxon>Ecdysozoa</taxon>
        <taxon>Arthropoda</taxon>
        <taxon>Hexapoda</taxon>
        <taxon>Insecta</taxon>
        <taxon>Pterygota</taxon>
        <taxon>Neoptera</taxon>
        <taxon>Paraneoptera</taxon>
        <taxon>Hemiptera</taxon>
        <taxon>Heteroptera</taxon>
        <taxon>Panheteroptera</taxon>
        <taxon>Cimicomorpha</taxon>
        <taxon>Miridae</taxon>
        <taxon>Dicyphina</taxon>
        <taxon>Nesidiocoris</taxon>
    </lineage>
</organism>
<dbReference type="EMBL" id="AP028912">
    <property type="protein sequence ID" value="BES92939.1"/>
    <property type="molecule type" value="Genomic_DNA"/>
</dbReference>
<accession>A0ABN7ANW4</accession>
<feature type="compositionally biased region" description="Basic residues" evidence="1">
    <location>
        <begin position="62"/>
        <end position="71"/>
    </location>
</feature>
<feature type="region of interest" description="Disordered" evidence="1">
    <location>
        <begin position="62"/>
        <end position="88"/>
    </location>
</feature>
<evidence type="ECO:0000256" key="1">
    <source>
        <dbReference type="SAM" id="MobiDB-lite"/>
    </source>
</evidence>
<name>A0ABN7ANW4_9HEMI</name>
<sequence length="88" mass="9916">MTKSTSQKCSRPTISSEPINTTYANCNDIAKSIASSSYHIRQTDLEGLVNVEKSINKVNLPRKTRRGRKWSRSFPDEGSRDGITRKSK</sequence>
<evidence type="ECO:0000313" key="3">
    <source>
        <dbReference type="Proteomes" id="UP001307889"/>
    </source>
</evidence>
<keyword evidence="3" id="KW-1185">Reference proteome</keyword>